<dbReference type="SFLD" id="SFLDS00003">
    <property type="entry name" value="Haloacid_Dehalogenase"/>
    <property type="match status" value="1"/>
</dbReference>
<evidence type="ECO:0000313" key="2">
    <source>
        <dbReference type="Proteomes" id="UP000034350"/>
    </source>
</evidence>
<dbReference type="Proteomes" id="UP000034350">
    <property type="component" value="Unassembled WGS sequence"/>
</dbReference>
<dbReference type="VEuPathDB" id="MicrosporidiaDB:G9O61_00g004000"/>
<organism evidence="1 2">
    <name type="scientific">Vairimorpha ceranae</name>
    <dbReference type="NCBI Taxonomy" id="40302"/>
    <lineage>
        <taxon>Eukaryota</taxon>
        <taxon>Fungi</taxon>
        <taxon>Fungi incertae sedis</taxon>
        <taxon>Microsporidia</taxon>
        <taxon>Nosematidae</taxon>
        <taxon>Vairimorpha</taxon>
    </lineage>
</organism>
<dbReference type="AlphaFoldDB" id="A0A0F9ZA26"/>
<dbReference type="RefSeq" id="XP_024330391.1">
    <property type="nucleotide sequence ID" value="XM_024475940.1"/>
</dbReference>
<dbReference type="VEuPathDB" id="MicrosporidiaDB:G9O61_00g004110"/>
<dbReference type="GeneID" id="36320888"/>
<dbReference type="SUPFAM" id="SSF56784">
    <property type="entry name" value="HAD-like"/>
    <property type="match status" value="1"/>
</dbReference>
<dbReference type="PANTHER" id="PTHR12725">
    <property type="entry name" value="HALOACID DEHALOGENASE-LIKE HYDROLASE"/>
    <property type="match status" value="1"/>
</dbReference>
<proteinExistence type="predicted"/>
<dbReference type="SFLD" id="SFLDG01129">
    <property type="entry name" value="C1.5:_HAD__Beta-PGM__Phosphata"/>
    <property type="match status" value="1"/>
</dbReference>
<evidence type="ECO:0000313" key="1">
    <source>
        <dbReference type="EMBL" id="KKO74649.1"/>
    </source>
</evidence>
<dbReference type="Gene3D" id="3.40.50.1000">
    <property type="entry name" value="HAD superfamily/HAD-like"/>
    <property type="match status" value="1"/>
</dbReference>
<sequence>MNFTGSTILKLIGMNSENSSGQGVDPLNSDLIFIFDIDDTLYKASEEMHNADMNAWKTAYDKYKHKNSNTPDFNTFIELSDMYCETFRSFFDVKYSEVEKTRNFNYKTYLKKDENLYNYLKKFPYRKWCFTNATKYRAVPILHAIGLDDCFEGIIHIDDDCKQNCSIGKPSEEAFLFIEKIFNIKDKKKIYFFDDLEPNINTGIKMGWNCYLIKREDSLIDVLDKVLANLSENGEI</sequence>
<dbReference type="OrthoDB" id="2194085at2759"/>
<accession>A0A0F9ZA26</accession>
<reference evidence="1 2" key="1">
    <citation type="journal article" date="2015" name="Environ. Microbiol.">
        <title>Genome analyses suggest the presence of polyploidy and recent human-driven expansions in eight global populations of the honeybee pathogen Nosema ceranae.</title>
        <authorList>
            <person name="Pelin A."/>
            <person name="Selman M."/>
            <person name="Aris-Brosou S."/>
            <person name="Farinelli L."/>
            <person name="Corradi N."/>
        </authorList>
    </citation>
    <scope>NUCLEOTIDE SEQUENCE [LARGE SCALE GENOMIC DNA]</scope>
    <source>
        <strain evidence="1 2">PA08 1199</strain>
    </source>
</reference>
<dbReference type="VEuPathDB" id="MicrosporidiaDB:AAJ76_5300010539"/>
<dbReference type="Pfam" id="PF00702">
    <property type="entry name" value="Hydrolase"/>
    <property type="match status" value="1"/>
</dbReference>
<gene>
    <name evidence="1" type="ORF">AAJ76_5300010539</name>
</gene>
<dbReference type="VEuPathDB" id="MicrosporidiaDB:NCER_102029"/>
<dbReference type="InterPro" id="IPR023214">
    <property type="entry name" value="HAD_sf"/>
</dbReference>
<dbReference type="EMBL" id="JPQZ01000053">
    <property type="protein sequence ID" value="KKO74649.1"/>
    <property type="molecule type" value="Genomic_DNA"/>
</dbReference>
<name>A0A0F9ZA26_9MICR</name>
<protein>
    <submittedName>
        <fullName evidence="1">Pyrimidine 5-nucleotidase</fullName>
    </submittedName>
</protein>
<dbReference type="PANTHER" id="PTHR12725:SF117">
    <property type="entry name" value="HALOACID DEHALOGENASE-LIKE HYDROLASE"/>
    <property type="match status" value="1"/>
</dbReference>
<comment type="caution">
    <text evidence="1">The sequence shown here is derived from an EMBL/GenBank/DDBJ whole genome shotgun (WGS) entry which is preliminary data.</text>
</comment>
<dbReference type="InterPro" id="IPR036412">
    <property type="entry name" value="HAD-like_sf"/>
</dbReference>
<keyword evidence="2" id="KW-1185">Reference proteome</keyword>